<protein>
    <submittedName>
        <fullName evidence="1">Uncharacterized protein</fullName>
    </submittedName>
</protein>
<gene>
    <name evidence="1" type="ORF">ACFOHL_14725</name>
</gene>
<evidence type="ECO:0000313" key="1">
    <source>
        <dbReference type="EMBL" id="MFC3122876.1"/>
    </source>
</evidence>
<feature type="non-terminal residue" evidence="1">
    <location>
        <position position="1"/>
    </location>
</feature>
<proteinExistence type="predicted"/>
<dbReference type="EMBL" id="JBHRSW010000038">
    <property type="protein sequence ID" value="MFC3122876.1"/>
    <property type="molecule type" value="Genomic_DNA"/>
</dbReference>
<keyword evidence="2" id="KW-1185">Reference proteome</keyword>
<accession>A0ABV7FWQ1</accession>
<organism evidence="1 2">
    <name type="scientific">Agaribacter flavus</name>
    <dbReference type="NCBI Taxonomy" id="1902781"/>
    <lineage>
        <taxon>Bacteria</taxon>
        <taxon>Pseudomonadati</taxon>
        <taxon>Pseudomonadota</taxon>
        <taxon>Gammaproteobacteria</taxon>
        <taxon>Alteromonadales</taxon>
        <taxon>Alteromonadaceae</taxon>
        <taxon>Agaribacter</taxon>
    </lineage>
</organism>
<sequence length="133" mass="15409">AYTVGRDTNGVYHNFMLQREAIDRTTLVDLLASFSQRQSDKGYFYKKLLTLSAEITHFKAITKVTLFEDKSDGALLMTDYTSSYFILDEKGQSEITPFIEVNHQDAIRHGLHRPDSPYYNFMKNELCGEIWEP</sequence>
<dbReference type="Proteomes" id="UP001595478">
    <property type="component" value="Unassembled WGS sequence"/>
</dbReference>
<reference evidence="2" key="1">
    <citation type="journal article" date="2019" name="Int. J. Syst. Evol. Microbiol.">
        <title>The Global Catalogue of Microorganisms (GCM) 10K type strain sequencing project: providing services to taxonomists for standard genome sequencing and annotation.</title>
        <authorList>
            <consortium name="The Broad Institute Genomics Platform"/>
            <consortium name="The Broad Institute Genome Sequencing Center for Infectious Disease"/>
            <person name="Wu L."/>
            <person name="Ma J."/>
        </authorList>
    </citation>
    <scope>NUCLEOTIDE SEQUENCE [LARGE SCALE GENOMIC DNA]</scope>
    <source>
        <strain evidence="2">KCTC 52473</strain>
    </source>
</reference>
<evidence type="ECO:0000313" key="2">
    <source>
        <dbReference type="Proteomes" id="UP001595478"/>
    </source>
</evidence>
<name>A0ABV7FWQ1_9ALTE</name>
<comment type="caution">
    <text evidence="1">The sequence shown here is derived from an EMBL/GenBank/DDBJ whole genome shotgun (WGS) entry which is preliminary data.</text>
</comment>